<dbReference type="Pfam" id="PF03206">
    <property type="entry name" value="NifW"/>
    <property type="match status" value="1"/>
</dbReference>
<dbReference type="GO" id="GO:0009399">
    <property type="term" value="P:nitrogen fixation"/>
    <property type="evidence" value="ECO:0007669"/>
    <property type="project" value="UniProtKB-UniRule"/>
</dbReference>
<dbReference type="PIRSF" id="PIRSF005790">
    <property type="entry name" value="NifW"/>
    <property type="match status" value="1"/>
</dbReference>
<evidence type="ECO:0000256" key="5">
    <source>
        <dbReference type="ARBA" id="ARBA00023231"/>
    </source>
</evidence>
<dbReference type="EMBL" id="OCNJ01000006">
    <property type="protein sequence ID" value="SOD96846.1"/>
    <property type="molecule type" value="Genomic_DNA"/>
</dbReference>
<comment type="similarity">
    <text evidence="2 6">Belongs to the NifW family.</text>
</comment>
<accession>A0A286GNU5</accession>
<evidence type="ECO:0000256" key="3">
    <source>
        <dbReference type="ARBA" id="ARBA00011284"/>
    </source>
</evidence>
<dbReference type="RefSeq" id="WP_097279896.1">
    <property type="nucleotide sequence ID" value="NZ_OCNJ01000006.1"/>
</dbReference>
<organism evidence="7 8">
    <name type="scientific">Caenispirillum bisanense</name>
    <dbReference type="NCBI Taxonomy" id="414052"/>
    <lineage>
        <taxon>Bacteria</taxon>
        <taxon>Pseudomonadati</taxon>
        <taxon>Pseudomonadota</taxon>
        <taxon>Alphaproteobacteria</taxon>
        <taxon>Rhodospirillales</taxon>
        <taxon>Novispirillaceae</taxon>
        <taxon>Caenispirillum</taxon>
    </lineage>
</organism>
<sequence length="108" mass="12475">MTTFLDAVSRLSSAEEFFEYLDVPFDDRVVRVNRLHILKRLHDYLRQEATEGLETEALRQVYRHCLARAHADFVTSDAVTEKVFKVFRDRAGKAFVGLDEIEVLSVQG</sequence>
<comment type="function">
    <text evidence="1 6">May protect the nitrogenase Fe-Mo protein from oxidative damage.</text>
</comment>
<dbReference type="AlphaFoldDB" id="A0A286GNU5"/>
<reference evidence="7 8" key="1">
    <citation type="submission" date="2017-09" db="EMBL/GenBank/DDBJ databases">
        <authorList>
            <person name="Ehlers B."/>
            <person name="Leendertz F.H."/>
        </authorList>
    </citation>
    <scope>NUCLEOTIDE SEQUENCE [LARGE SCALE GENOMIC DNA]</scope>
    <source>
        <strain evidence="7 8">USBA 140</strain>
    </source>
</reference>
<comment type="subunit">
    <text evidence="3 6">Homotrimer; associates with NifD.</text>
</comment>
<keyword evidence="5 6" id="KW-0535">Nitrogen fixation</keyword>
<evidence type="ECO:0000313" key="8">
    <source>
        <dbReference type="Proteomes" id="UP000219621"/>
    </source>
</evidence>
<keyword evidence="8" id="KW-1185">Reference proteome</keyword>
<dbReference type="InterPro" id="IPR004893">
    <property type="entry name" value="NifW"/>
</dbReference>
<gene>
    <name evidence="6" type="primary">nifW</name>
    <name evidence="7" type="ORF">SAMN05421508_106122</name>
</gene>
<evidence type="ECO:0000256" key="4">
    <source>
        <dbReference type="ARBA" id="ARBA00016274"/>
    </source>
</evidence>
<evidence type="ECO:0000256" key="1">
    <source>
        <dbReference type="ARBA" id="ARBA00002247"/>
    </source>
</evidence>
<proteinExistence type="inferred from homology"/>
<protein>
    <recommendedName>
        <fullName evidence="4 6">Nitrogenase-stabilizing/protective protein NifW</fullName>
    </recommendedName>
</protein>
<dbReference type="OrthoDB" id="9811868at2"/>
<dbReference type="Proteomes" id="UP000219621">
    <property type="component" value="Unassembled WGS sequence"/>
</dbReference>
<evidence type="ECO:0000256" key="6">
    <source>
        <dbReference type="HAMAP-Rule" id="MF_00529"/>
    </source>
</evidence>
<evidence type="ECO:0000313" key="7">
    <source>
        <dbReference type="EMBL" id="SOD96846.1"/>
    </source>
</evidence>
<name>A0A286GNU5_9PROT</name>
<dbReference type="HAMAP" id="MF_00529">
    <property type="entry name" value="NifW"/>
    <property type="match status" value="1"/>
</dbReference>
<evidence type="ECO:0000256" key="2">
    <source>
        <dbReference type="ARBA" id="ARBA00008351"/>
    </source>
</evidence>